<dbReference type="InterPro" id="IPR056599">
    <property type="entry name" value="AAA_lid_fung"/>
</dbReference>
<dbReference type="Proteomes" id="UP000054279">
    <property type="component" value="Unassembled WGS sequence"/>
</dbReference>
<evidence type="ECO:0000259" key="2">
    <source>
        <dbReference type="Pfam" id="PF23232"/>
    </source>
</evidence>
<feature type="domain" description="ATPase AAA-type core" evidence="1">
    <location>
        <begin position="1"/>
        <end position="124"/>
    </location>
</feature>
<name>A0A0C9V592_SPHS4</name>
<evidence type="ECO:0000313" key="4">
    <source>
        <dbReference type="Proteomes" id="UP000054279"/>
    </source>
</evidence>
<keyword evidence="4" id="KW-1185">Reference proteome</keyword>
<feature type="non-terminal residue" evidence="3">
    <location>
        <position position="1"/>
    </location>
</feature>
<dbReference type="SUPFAM" id="SSF52540">
    <property type="entry name" value="P-loop containing nucleoside triphosphate hydrolases"/>
    <property type="match status" value="1"/>
</dbReference>
<evidence type="ECO:0000259" key="1">
    <source>
        <dbReference type="Pfam" id="PF00004"/>
    </source>
</evidence>
<feature type="non-terminal residue" evidence="3">
    <location>
        <position position="201"/>
    </location>
</feature>
<reference evidence="3 4" key="1">
    <citation type="submission" date="2014-06" db="EMBL/GenBank/DDBJ databases">
        <title>Evolutionary Origins and Diversification of the Mycorrhizal Mutualists.</title>
        <authorList>
            <consortium name="DOE Joint Genome Institute"/>
            <consortium name="Mycorrhizal Genomics Consortium"/>
            <person name="Kohler A."/>
            <person name="Kuo A."/>
            <person name="Nagy L.G."/>
            <person name="Floudas D."/>
            <person name="Copeland A."/>
            <person name="Barry K.W."/>
            <person name="Cichocki N."/>
            <person name="Veneault-Fourrey C."/>
            <person name="LaButti K."/>
            <person name="Lindquist E.A."/>
            <person name="Lipzen A."/>
            <person name="Lundell T."/>
            <person name="Morin E."/>
            <person name="Murat C."/>
            <person name="Riley R."/>
            <person name="Ohm R."/>
            <person name="Sun H."/>
            <person name="Tunlid A."/>
            <person name="Henrissat B."/>
            <person name="Grigoriev I.V."/>
            <person name="Hibbett D.S."/>
            <person name="Martin F."/>
        </authorList>
    </citation>
    <scope>NUCLEOTIDE SEQUENCE [LARGE SCALE GENOMIC DNA]</scope>
    <source>
        <strain evidence="3 4">SS14</strain>
    </source>
</reference>
<dbReference type="EMBL" id="KN837174">
    <property type="protein sequence ID" value="KIJ36812.1"/>
    <property type="molecule type" value="Genomic_DNA"/>
</dbReference>
<accession>A0A0C9V592</accession>
<dbReference type="InterPro" id="IPR027417">
    <property type="entry name" value="P-loop_NTPase"/>
</dbReference>
<evidence type="ECO:0000313" key="3">
    <source>
        <dbReference type="EMBL" id="KIJ36812.1"/>
    </source>
</evidence>
<dbReference type="InterPro" id="IPR003959">
    <property type="entry name" value="ATPase_AAA_core"/>
</dbReference>
<dbReference type="Pfam" id="PF00004">
    <property type="entry name" value="AAA"/>
    <property type="match status" value="1"/>
</dbReference>
<dbReference type="GO" id="GO:0005524">
    <property type="term" value="F:ATP binding"/>
    <property type="evidence" value="ECO:0007669"/>
    <property type="project" value="InterPro"/>
</dbReference>
<dbReference type="Pfam" id="PF23232">
    <property type="entry name" value="AAA_lid_13"/>
    <property type="match status" value="1"/>
</dbReference>
<protein>
    <recommendedName>
        <fullName evidence="5">AAA+ ATPase domain-containing protein</fullName>
    </recommendedName>
</protein>
<dbReference type="PANTHER" id="PTHR46411">
    <property type="entry name" value="FAMILY ATPASE, PUTATIVE-RELATED"/>
    <property type="match status" value="1"/>
</dbReference>
<dbReference type="Gene3D" id="3.40.50.300">
    <property type="entry name" value="P-loop containing nucleotide triphosphate hydrolases"/>
    <property type="match status" value="1"/>
</dbReference>
<dbReference type="AlphaFoldDB" id="A0A0C9V592"/>
<feature type="domain" description="AAA+ ATPase lid" evidence="2">
    <location>
        <begin position="129"/>
        <end position="191"/>
    </location>
</feature>
<organism evidence="3 4">
    <name type="scientific">Sphaerobolus stellatus (strain SS14)</name>
    <dbReference type="NCBI Taxonomy" id="990650"/>
    <lineage>
        <taxon>Eukaryota</taxon>
        <taxon>Fungi</taxon>
        <taxon>Dikarya</taxon>
        <taxon>Basidiomycota</taxon>
        <taxon>Agaricomycotina</taxon>
        <taxon>Agaricomycetes</taxon>
        <taxon>Phallomycetidae</taxon>
        <taxon>Geastrales</taxon>
        <taxon>Sphaerobolaceae</taxon>
        <taxon>Sphaerobolus</taxon>
    </lineage>
</organism>
<gene>
    <name evidence="3" type="ORF">M422DRAFT_113825</name>
</gene>
<evidence type="ECO:0008006" key="5">
    <source>
        <dbReference type="Google" id="ProtNLM"/>
    </source>
</evidence>
<dbReference type="OrthoDB" id="10042665at2759"/>
<dbReference type="GO" id="GO:0016887">
    <property type="term" value="F:ATP hydrolysis activity"/>
    <property type="evidence" value="ECO:0007669"/>
    <property type="project" value="InterPro"/>
</dbReference>
<sequence length="201" mass="22444">GPPGVGKTLAAEAISEKLEKPLYTIRAGDMTRDTYIADSGGDYASVIDATLSKALAVAASWNAIVLIDEADIFLHKRSISDLSRSAVVAVFLHHLEYYQGILILTTNRISTYDPAVKSRIHLMLDFNDLSESGRRALWEKFMEKAREKAQEKAQEKAKEKSITKLPYNGREIKNTVQLAQLLAISQKKDLEWEHVQSIVKS</sequence>
<dbReference type="HOGENOM" id="CLU_004471_5_1_1"/>
<dbReference type="PANTHER" id="PTHR46411:SF3">
    <property type="entry name" value="AAA+ ATPASE DOMAIN-CONTAINING PROTEIN"/>
    <property type="match status" value="1"/>
</dbReference>
<proteinExistence type="predicted"/>